<keyword evidence="4 7" id="KW-0812">Transmembrane</keyword>
<keyword evidence="5 7" id="KW-1133">Transmembrane helix</keyword>
<comment type="caution">
    <text evidence="10">The sequence shown here is derived from an EMBL/GenBank/DDBJ whole genome shotgun (WGS) entry which is preliminary data.</text>
</comment>
<dbReference type="InterPro" id="IPR046806">
    <property type="entry name" value="MrpA_C/MbhE"/>
</dbReference>
<keyword evidence="3" id="KW-1003">Cell membrane</keyword>
<comment type="subcellular location">
    <subcellularLocation>
        <location evidence="1">Cell membrane</location>
        <topology evidence="1">Multi-pass membrane protein</topology>
    </subcellularLocation>
</comment>
<evidence type="ECO:0000256" key="3">
    <source>
        <dbReference type="ARBA" id="ARBA00022475"/>
    </source>
</evidence>
<evidence type="ECO:0000256" key="2">
    <source>
        <dbReference type="ARBA" id="ARBA00009425"/>
    </source>
</evidence>
<dbReference type="EMBL" id="SNWX01000020">
    <property type="protein sequence ID" value="TDO84616.1"/>
    <property type="molecule type" value="Genomic_DNA"/>
</dbReference>
<protein>
    <submittedName>
        <fullName evidence="10">Membrane bound protein complex subunit mbxF</fullName>
    </submittedName>
</protein>
<dbReference type="GO" id="GO:0005886">
    <property type="term" value="C:plasma membrane"/>
    <property type="evidence" value="ECO:0007669"/>
    <property type="project" value="UniProtKB-SubCell"/>
</dbReference>
<dbReference type="Pfam" id="PF20501">
    <property type="entry name" value="MbhE"/>
    <property type="match status" value="1"/>
</dbReference>
<feature type="transmembrane region" description="Helical" evidence="7">
    <location>
        <begin position="90"/>
        <end position="110"/>
    </location>
</feature>
<evidence type="ECO:0000256" key="1">
    <source>
        <dbReference type="ARBA" id="ARBA00004651"/>
    </source>
</evidence>
<feature type="transmembrane region" description="Helical" evidence="7">
    <location>
        <begin position="184"/>
        <end position="203"/>
    </location>
</feature>
<feature type="transmembrane region" description="Helical" evidence="7">
    <location>
        <begin position="223"/>
        <end position="241"/>
    </location>
</feature>
<dbReference type="Pfam" id="PF04039">
    <property type="entry name" value="MnhB"/>
    <property type="match status" value="1"/>
</dbReference>
<dbReference type="AlphaFoldDB" id="A0A4R6LK34"/>
<evidence type="ECO:0000313" key="10">
    <source>
        <dbReference type="EMBL" id="TDO84616.1"/>
    </source>
</evidence>
<keyword evidence="6 7" id="KW-0472">Membrane</keyword>
<evidence type="ECO:0000256" key="5">
    <source>
        <dbReference type="ARBA" id="ARBA00022989"/>
    </source>
</evidence>
<dbReference type="InterPro" id="IPR007182">
    <property type="entry name" value="MnhB"/>
</dbReference>
<dbReference type="RefSeq" id="WP_133515593.1">
    <property type="nucleotide sequence ID" value="NZ_SNWX01000020.1"/>
</dbReference>
<evidence type="ECO:0000256" key="7">
    <source>
        <dbReference type="SAM" id="Phobius"/>
    </source>
</evidence>
<comment type="similarity">
    <text evidence="2">Belongs to the CPA3 antiporters (TC 2.A.63) subunit B family.</text>
</comment>
<gene>
    <name evidence="10" type="ORF">DFR79_12027</name>
</gene>
<feature type="transmembrane region" description="Helical" evidence="7">
    <location>
        <begin position="155"/>
        <end position="172"/>
    </location>
</feature>
<feature type="domain" description="Na+/H+ antiporter MnhB subunit-related protein" evidence="8">
    <location>
        <begin position="126"/>
        <end position="243"/>
    </location>
</feature>
<feature type="domain" description="MrpA C-terminal/MbhE" evidence="9">
    <location>
        <begin position="64"/>
        <end position="104"/>
    </location>
</feature>
<dbReference type="InterPro" id="IPR050622">
    <property type="entry name" value="CPA3_antiporter_subunitB"/>
</dbReference>
<dbReference type="PANTHER" id="PTHR33932:SF4">
    <property type="entry name" value="NA(+)_H(+) ANTIPORTER SUBUNIT B"/>
    <property type="match status" value="1"/>
</dbReference>
<accession>A0A4R6LK34</accession>
<reference evidence="10 11" key="1">
    <citation type="submission" date="2019-03" db="EMBL/GenBank/DDBJ databases">
        <title>Subsurface microbial communities from deep shales in Ohio and West Virginia, USA.</title>
        <authorList>
            <person name="Wrighton K."/>
        </authorList>
    </citation>
    <scope>NUCLEOTIDE SEQUENCE [LARGE SCALE GENOMIC DNA]</scope>
    <source>
        <strain evidence="10 11">MA284_T2</strain>
    </source>
</reference>
<evidence type="ECO:0000256" key="6">
    <source>
        <dbReference type="ARBA" id="ARBA00023136"/>
    </source>
</evidence>
<feature type="transmembrane region" description="Helical" evidence="7">
    <location>
        <begin position="131"/>
        <end position="149"/>
    </location>
</feature>
<evidence type="ECO:0000259" key="8">
    <source>
        <dbReference type="Pfam" id="PF04039"/>
    </source>
</evidence>
<sequence>MKFRNLIALVITAAFALIILQAFTITPAAGEITLNEFGKADINNRTAQLYLNKSVNTDNKKVIYQESKNLESGSANIVTSVVANYRSFDTLGEITVLFLAAAGIGVVLNLENSKKKKFAADDSSLILNTGIKLLFPLLLLAGTYIFVYGHLSPGGGFQGGAVIATAFLLKMLSDNKFEIKEISITLVESTAGISFVGLGLYGLVTRGSFLENFMATGTVGQLFSAGIIPLIYIAIAFKVGAELTNIVKNLIEA</sequence>
<name>A0A4R6LK34_9FIRM</name>
<evidence type="ECO:0000256" key="4">
    <source>
        <dbReference type="ARBA" id="ARBA00022692"/>
    </source>
</evidence>
<proteinExistence type="inferred from homology"/>
<dbReference type="OrthoDB" id="9798859at2"/>
<evidence type="ECO:0000259" key="9">
    <source>
        <dbReference type="Pfam" id="PF20501"/>
    </source>
</evidence>
<evidence type="ECO:0000313" key="11">
    <source>
        <dbReference type="Proteomes" id="UP000295064"/>
    </source>
</evidence>
<dbReference type="Proteomes" id="UP000295064">
    <property type="component" value="Unassembled WGS sequence"/>
</dbReference>
<organism evidence="10 11">
    <name type="scientific">Halanaerobium saccharolyticum</name>
    <dbReference type="NCBI Taxonomy" id="43595"/>
    <lineage>
        <taxon>Bacteria</taxon>
        <taxon>Bacillati</taxon>
        <taxon>Bacillota</taxon>
        <taxon>Clostridia</taxon>
        <taxon>Halanaerobiales</taxon>
        <taxon>Halanaerobiaceae</taxon>
        <taxon>Halanaerobium</taxon>
    </lineage>
</organism>
<dbReference type="PANTHER" id="PTHR33932">
    <property type="entry name" value="NA(+)/H(+) ANTIPORTER SUBUNIT B"/>
    <property type="match status" value="1"/>
</dbReference>